<organism evidence="1">
    <name type="scientific">Lysobacter enzymogenes</name>
    <dbReference type="NCBI Taxonomy" id="69"/>
    <lineage>
        <taxon>Bacteria</taxon>
        <taxon>Pseudomonadati</taxon>
        <taxon>Pseudomonadota</taxon>
        <taxon>Gammaproteobacteria</taxon>
        <taxon>Lysobacterales</taxon>
        <taxon>Lysobacteraceae</taxon>
        <taxon>Lysobacter</taxon>
    </lineage>
</organism>
<proteinExistence type="predicted"/>
<dbReference type="EMBL" id="AF083621">
    <property type="protein sequence ID" value="AAD11571.1"/>
    <property type="molecule type" value="Genomic_DNA"/>
</dbReference>
<dbReference type="MEROPS" id="S01.281"/>
<name>O87544_LYSEN</name>
<sequence>MSVKNVLLIAVVSGISMLGGNAAADEMGGAPVTGKPVAKTFGGDSFVTGAKRRALRAVDLASPDSATLADAQKRRNDRFKRGQPLEIGFPRKVARARIDLGGLDWEPLPGGAQGARFTLTSSAAAALRAGLRLGSAKGAHADPSKVTLRFAGADGRIFADNGSAFAGDDMGWSPVISGDTITVEIVLPKSARPSDYTLSAPMFSHLQVDPSASQPSFAKGVGDIGSSDYCEKDIVCRVKPSAEFLSASKSVARMVFTPKTGYTGYCSGTLLNNSNSPKRQLFWSAAHCISTQKVANTLQTYWLYDATGCDNDTLSDKAVTLTGGATLLHSHATRDTLLLELKSAPPSGAYYAGWNSSAIATKGTAIEGIHHPSGDLKKYSLGSVTALSSTIDGKKPLTKVAWTTGVTEGGSSGSGLFTISSTSGYQLRGGLYGGTSYCSAPSDPDYYSQLDGVWSSIKTYFSP</sequence>
<accession>O87544</accession>
<dbReference type="Gene3D" id="2.40.10.10">
    <property type="entry name" value="Trypsin-like serine proteases"/>
    <property type="match status" value="2"/>
</dbReference>
<dbReference type="InterPro" id="IPR009003">
    <property type="entry name" value="Peptidase_S1_PA"/>
</dbReference>
<dbReference type="PANTHER" id="PTHR36234:SF5">
    <property type="entry name" value="LYSYL ENDOPEPTIDASE"/>
    <property type="match status" value="1"/>
</dbReference>
<reference evidence="1" key="1">
    <citation type="journal article" date="1998" name="Biochim. Biophys. Acta">
        <title>Cloning of a Lysobacter enzymogenes gene that encodes an arginyl endopeptidase (endoproteinase Arg-C).</title>
        <authorList>
            <person name="Wright D.S."/>
            <person name="Graham L.D."/>
            <person name="Jennings P.A."/>
        </authorList>
    </citation>
    <scope>NUCLEOTIDE SEQUENCE</scope>
    <source>
        <strain evidence="1">ATCC 29487</strain>
    </source>
</reference>
<dbReference type="PANTHER" id="PTHR36234">
    <property type="entry name" value="LYSYL ENDOPEPTIDASE"/>
    <property type="match status" value="1"/>
</dbReference>
<evidence type="ECO:0000313" key="1">
    <source>
        <dbReference type="EMBL" id="AAD11571.1"/>
    </source>
</evidence>
<dbReference type="AlphaFoldDB" id="O87544"/>
<protein>
    <submittedName>
        <fullName evidence="1">Endoproteinase Arg-C</fullName>
    </submittedName>
</protein>
<dbReference type="SUPFAM" id="SSF50494">
    <property type="entry name" value="Trypsin-like serine proteases"/>
    <property type="match status" value="1"/>
</dbReference>
<dbReference type="InterPro" id="IPR043504">
    <property type="entry name" value="Peptidase_S1_PA_chymotrypsin"/>
</dbReference>
<dbReference type="RefSeq" id="WP_074870637.1">
    <property type="nucleotide sequence ID" value="NZ_FNOG01000007.1"/>
</dbReference>
<gene>
    <name evidence="1" type="primary">ler</name>
</gene>